<evidence type="ECO:0008006" key="3">
    <source>
        <dbReference type="Google" id="ProtNLM"/>
    </source>
</evidence>
<gene>
    <name evidence="1" type="ORF">DN752_01370</name>
</gene>
<organism evidence="1 2">
    <name type="scientific">Echinicola strongylocentroti</name>
    <dbReference type="NCBI Taxonomy" id="1795355"/>
    <lineage>
        <taxon>Bacteria</taxon>
        <taxon>Pseudomonadati</taxon>
        <taxon>Bacteroidota</taxon>
        <taxon>Cytophagia</taxon>
        <taxon>Cytophagales</taxon>
        <taxon>Cyclobacteriaceae</taxon>
        <taxon>Echinicola</taxon>
    </lineage>
</organism>
<dbReference type="Gene3D" id="2.180.10.10">
    <property type="entry name" value="RHS repeat-associated core"/>
    <property type="match status" value="1"/>
</dbReference>
<protein>
    <recommendedName>
        <fullName evidence="3">RHS repeat-associated core domain-containing protein</fullName>
    </recommendedName>
</protein>
<dbReference type="KEGG" id="est:DN752_01370"/>
<dbReference type="Proteomes" id="UP000248688">
    <property type="component" value="Chromosome"/>
</dbReference>
<evidence type="ECO:0000313" key="2">
    <source>
        <dbReference type="Proteomes" id="UP000248688"/>
    </source>
</evidence>
<dbReference type="EMBL" id="CP030041">
    <property type="protein sequence ID" value="AWW28887.1"/>
    <property type="molecule type" value="Genomic_DNA"/>
</dbReference>
<name>A0A2Z4IE04_9BACT</name>
<sequence>MEQKYLFNRGRELIDDLNLGLYWTPNRFYDPSIGRFSGLDKLSDMYTSISPMVFGFNNPIKFNDPTGLLGECDDCPEVDLPEVTVTASRLQESTPDYSLLFEQFRNSTNTVYRNLGYVAQNRGAKEARDLLSRGRTLHYSDYEAQQSKNSEYLDGIRNMYKYGVTGSILAIAASPILLETLANKAGGDMALEAGFQIMNSLLYNGDLSQVDIADIGFAAFSKYGFVGMAILDYTPGEGVVTVGTGKNAAQFGTDLLIGGFNKWHTDKMGVAGVEKGVVEFFNGFNGNLRNTVGTGVKKGFTDE</sequence>
<evidence type="ECO:0000313" key="1">
    <source>
        <dbReference type="EMBL" id="AWW28887.1"/>
    </source>
</evidence>
<proteinExistence type="predicted"/>
<reference evidence="1 2" key="1">
    <citation type="submission" date="2018-06" db="EMBL/GenBank/DDBJ databases">
        <title>Echinicola strongylocentroti sp. nov., isolated from a sea urchin Strongylocentrotus intermedius.</title>
        <authorList>
            <person name="Bae S.S."/>
        </authorList>
    </citation>
    <scope>NUCLEOTIDE SEQUENCE [LARGE SCALE GENOMIC DNA]</scope>
    <source>
        <strain evidence="1 2">MEBiC08714</strain>
    </source>
</reference>
<keyword evidence="2" id="KW-1185">Reference proteome</keyword>
<dbReference type="OrthoDB" id="667524at2"/>
<dbReference type="AlphaFoldDB" id="A0A2Z4IE04"/>
<accession>A0A2Z4IE04</accession>